<evidence type="ECO:0000313" key="2">
    <source>
        <dbReference type="Proteomes" id="UP001627154"/>
    </source>
</evidence>
<accession>A0ABD2WHP5</accession>
<comment type="caution">
    <text evidence="1">The sequence shown here is derived from an EMBL/GenBank/DDBJ whole genome shotgun (WGS) entry which is preliminary data.</text>
</comment>
<gene>
    <name evidence="1" type="ORF">TKK_012916</name>
</gene>
<protein>
    <submittedName>
        <fullName evidence="1">Uncharacterized protein</fullName>
    </submittedName>
</protein>
<dbReference type="Proteomes" id="UP001627154">
    <property type="component" value="Unassembled WGS sequence"/>
</dbReference>
<keyword evidence="2" id="KW-1185">Reference proteome</keyword>
<proteinExistence type="predicted"/>
<name>A0ABD2WHP5_9HYME</name>
<sequence>MLLFRCSCLQRGARKVRTKIVPLGTYDRLVNFQPYRARGACAPMREIKGSDARAREKFSSLTLLLCLPPCEDAALLSHKLILYNRENHASTVATPAAAV</sequence>
<organism evidence="1 2">
    <name type="scientific">Trichogramma kaykai</name>
    <dbReference type="NCBI Taxonomy" id="54128"/>
    <lineage>
        <taxon>Eukaryota</taxon>
        <taxon>Metazoa</taxon>
        <taxon>Ecdysozoa</taxon>
        <taxon>Arthropoda</taxon>
        <taxon>Hexapoda</taxon>
        <taxon>Insecta</taxon>
        <taxon>Pterygota</taxon>
        <taxon>Neoptera</taxon>
        <taxon>Endopterygota</taxon>
        <taxon>Hymenoptera</taxon>
        <taxon>Apocrita</taxon>
        <taxon>Proctotrupomorpha</taxon>
        <taxon>Chalcidoidea</taxon>
        <taxon>Trichogrammatidae</taxon>
        <taxon>Trichogramma</taxon>
    </lineage>
</organism>
<evidence type="ECO:0000313" key="1">
    <source>
        <dbReference type="EMBL" id="KAL3392603.1"/>
    </source>
</evidence>
<dbReference type="EMBL" id="JBJJXI010000103">
    <property type="protein sequence ID" value="KAL3392603.1"/>
    <property type="molecule type" value="Genomic_DNA"/>
</dbReference>
<dbReference type="AlphaFoldDB" id="A0ABD2WHP5"/>
<reference evidence="1 2" key="1">
    <citation type="journal article" date="2024" name="bioRxiv">
        <title>A reference genome for Trichogramma kaykai: A tiny desert-dwelling parasitoid wasp with competing sex-ratio distorters.</title>
        <authorList>
            <person name="Culotta J."/>
            <person name="Lindsey A.R."/>
        </authorList>
    </citation>
    <scope>NUCLEOTIDE SEQUENCE [LARGE SCALE GENOMIC DNA]</scope>
    <source>
        <strain evidence="1 2">KSX58</strain>
    </source>
</reference>